<feature type="compositionally biased region" description="Basic and acidic residues" evidence="1">
    <location>
        <begin position="90"/>
        <end position="99"/>
    </location>
</feature>
<gene>
    <name evidence="2" type="ORF">IMSHALPRED_007545</name>
</gene>
<dbReference type="Proteomes" id="UP000664534">
    <property type="component" value="Unassembled WGS sequence"/>
</dbReference>
<evidence type="ECO:0000313" key="3">
    <source>
        <dbReference type="Proteomes" id="UP000664534"/>
    </source>
</evidence>
<organism evidence="2 3">
    <name type="scientific">Imshaugia aleurites</name>
    <dbReference type="NCBI Taxonomy" id="172621"/>
    <lineage>
        <taxon>Eukaryota</taxon>
        <taxon>Fungi</taxon>
        <taxon>Dikarya</taxon>
        <taxon>Ascomycota</taxon>
        <taxon>Pezizomycotina</taxon>
        <taxon>Lecanoromycetes</taxon>
        <taxon>OSLEUM clade</taxon>
        <taxon>Lecanoromycetidae</taxon>
        <taxon>Lecanorales</taxon>
        <taxon>Lecanorineae</taxon>
        <taxon>Parmeliaceae</taxon>
        <taxon>Imshaugia</taxon>
    </lineage>
</organism>
<sequence length="370" mass="41468">MATIASACSGEPHPTQKRAFDAEDRSSKRQKVSSLPSDILPRETVPVREMLEPRSAPETQDDYPEWGRTLTRGATRVRPPAKRAASTSFADRDNDKSNDEGDIMSRSPSQQRSPETLSAEWAKFLKAEVYRDWDGTSCNIPQTAGVEKILRTVEFLPLSLKASRYTPIIDDKAKIVEQAPIWGERSISSRISYYASTSTATVDVLQSALEDVVKIRNKTIHCAKNFKDWKMDDLVASQDLQTVFLPKGMSPRKVDYGIFFDREAESDIGVCELYQQLDAFLRTCDLSASPMDNDYTIELIAIAFLDVEMFDDGTSALQLTTLLSGCMMHRRALVEARAEQLEKENQKDNAKTMREALIPPAVGWSVVRGQ</sequence>
<proteinExistence type="predicted"/>
<reference evidence="2" key="1">
    <citation type="submission" date="2021-03" db="EMBL/GenBank/DDBJ databases">
        <authorList>
            <person name="Tagirdzhanova G."/>
        </authorList>
    </citation>
    <scope>NUCLEOTIDE SEQUENCE</scope>
</reference>
<name>A0A8H3I6A5_9LECA</name>
<feature type="region of interest" description="Disordered" evidence="1">
    <location>
        <begin position="1"/>
        <end position="117"/>
    </location>
</feature>
<keyword evidence="3" id="KW-1185">Reference proteome</keyword>
<evidence type="ECO:0000313" key="2">
    <source>
        <dbReference type="EMBL" id="CAF9908950.1"/>
    </source>
</evidence>
<feature type="compositionally biased region" description="Polar residues" evidence="1">
    <location>
        <begin position="106"/>
        <end position="116"/>
    </location>
</feature>
<evidence type="ECO:0000256" key="1">
    <source>
        <dbReference type="SAM" id="MobiDB-lite"/>
    </source>
</evidence>
<comment type="caution">
    <text evidence="2">The sequence shown here is derived from an EMBL/GenBank/DDBJ whole genome shotgun (WGS) entry which is preliminary data.</text>
</comment>
<dbReference type="EMBL" id="CAJPDT010000005">
    <property type="protein sequence ID" value="CAF9908950.1"/>
    <property type="molecule type" value="Genomic_DNA"/>
</dbReference>
<protein>
    <submittedName>
        <fullName evidence="2">Uncharacterized protein</fullName>
    </submittedName>
</protein>
<accession>A0A8H3I6A5</accession>
<dbReference type="AlphaFoldDB" id="A0A8H3I6A5"/>
<feature type="compositionally biased region" description="Basic and acidic residues" evidence="1">
    <location>
        <begin position="18"/>
        <end position="27"/>
    </location>
</feature>